<dbReference type="InterPro" id="IPR014036">
    <property type="entry name" value="DeoR-like_C"/>
</dbReference>
<evidence type="ECO:0000259" key="4">
    <source>
        <dbReference type="PROSITE" id="PS51000"/>
    </source>
</evidence>
<dbReference type="Pfam" id="PF00455">
    <property type="entry name" value="DeoRC"/>
    <property type="match status" value="1"/>
</dbReference>
<sequence length="252" mass="26422">MDGPERMDAIVRRLREDGEVSVADLARLTGHSEMTIRRDLDRLAAQRVLRRVHGGAVSLLPRGQEPPYAVRERQSVAAKQRIAAAVGELVADGQAVAVDSGTTAAEVARVLGERRITAMPLSLQAAQALSVGREARILMAGGEVRPGELSFTGPLAESSLDAMRFDTVVLGCCGLSVADGITAHDLGDVAVKRAAMRSARRVVLAADSAKLGRVTMGYVGPVGRIDTLVTDTAAPDDIVTGIQAAGVTVLRV</sequence>
<evidence type="ECO:0000256" key="1">
    <source>
        <dbReference type="ARBA" id="ARBA00023015"/>
    </source>
</evidence>
<dbReference type="SMART" id="SM00420">
    <property type="entry name" value="HTH_DEOR"/>
    <property type="match status" value="1"/>
</dbReference>
<dbReference type="PANTHER" id="PTHR30363">
    <property type="entry name" value="HTH-TYPE TRANSCRIPTIONAL REGULATOR SRLR-RELATED"/>
    <property type="match status" value="1"/>
</dbReference>
<dbReference type="RefSeq" id="WP_114399359.1">
    <property type="nucleotide sequence ID" value="NZ_QEIM01000119.1"/>
</dbReference>
<dbReference type="GO" id="GO:0003700">
    <property type="term" value="F:DNA-binding transcription factor activity"/>
    <property type="evidence" value="ECO:0007669"/>
    <property type="project" value="InterPro"/>
</dbReference>
<dbReference type="EMBL" id="QEIN01000400">
    <property type="protein sequence ID" value="RCV48394.1"/>
    <property type="molecule type" value="Genomic_DNA"/>
</dbReference>
<dbReference type="PROSITE" id="PS00894">
    <property type="entry name" value="HTH_DEOR_1"/>
    <property type="match status" value="1"/>
</dbReference>
<dbReference type="PRINTS" id="PR00037">
    <property type="entry name" value="HTHLACR"/>
</dbReference>
<name>A0A368SXY3_9ACTN</name>
<reference evidence="5 6" key="1">
    <citation type="submission" date="2018-04" db="EMBL/GenBank/DDBJ databases">
        <title>Novel actinobacteria from marine sediment.</title>
        <authorList>
            <person name="Ng Z.Y."/>
            <person name="Tan G.Y.A."/>
        </authorList>
    </citation>
    <scope>NUCLEOTIDE SEQUENCE [LARGE SCALE GENOMIC DNA]</scope>
    <source>
        <strain evidence="5 6">TPS81</strain>
    </source>
</reference>
<dbReference type="InterPro" id="IPR037171">
    <property type="entry name" value="NagB/RpiA_transferase-like"/>
</dbReference>
<dbReference type="Gene3D" id="1.10.10.10">
    <property type="entry name" value="Winged helix-like DNA-binding domain superfamily/Winged helix DNA-binding domain"/>
    <property type="match status" value="1"/>
</dbReference>
<dbReference type="InterPro" id="IPR036388">
    <property type="entry name" value="WH-like_DNA-bd_sf"/>
</dbReference>
<feature type="domain" description="HTH deoR-type" evidence="4">
    <location>
        <begin position="3"/>
        <end position="58"/>
    </location>
</feature>
<evidence type="ECO:0000313" key="5">
    <source>
        <dbReference type="EMBL" id="RCV48394.1"/>
    </source>
</evidence>
<protein>
    <submittedName>
        <fullName evidence="5">Decarboxylase</fullName>
    </submittedName>
</protein>
<dbReference type="PROSITE" id="PS51000">
    <property type="entry name" value="HTH_DEOR_2"/>
    <property type="match status" value="1"/>
</dbReference>
<dbReference type="PANTHER" id="PTHR30363:SF44">
    <property type="entry name" value="AGA OPERON TRANSCRIPTIONAL REPRESSOR-RELATED"/>
    <property type="match status" value="1"/>
</dbReference>
<keyword evidence="1" id="KW-0805">Transcription regulation</keyword>
<dbReference type="SUPFAM" id="SSF100950">
    <property type="entry name" value="NagB/RpiA/CoA transferase-like"/>
    <property type="match status" value="1"/>
</dbReference>
<accession>A0A368SXY3</accession>
<keyword evidence="2" id="KW-0238">DNA-binding</keyword>
<keyword evidence="6" id="KW-1185">Reference proteome</keyword>
<gene>
    <name evidence="5" type="ORF">DEF24_26365</name>
</gene>
<organism evidence="5 6">
    <name type="scientific">Marinitenerispora sediminis</name>
    <dbReference type="NCBI Taxonomy" id="1931232"/>
    <lineage>
        <taxon>Bacteria</taxon>
        <taxon>Bacillati</taxon>
        <taxon>Actinomycetota</taxon>
        <taxon>Actinomycetes</taxon>
        <taxon>Streptosporangiales</taxon>
        <taxon>Nocardiopsidaceae</taxon>
        <taxon>Marinitenerispora</taxon>
    </lineage>
</organism>
<keyword evidence="3" id="KW-0804">Transcription</keyword>
<evidence type="ECO:0000313" key="6">
    <source>
        <dbReference type="Proteomes" id="UP000253318"/>
    </source>
</evidence>
<dbReference type="SMART" id="SM01134">
    <property type="entry name" value="DeoRC"/>
    <property type="match status" value="1"/>
</dbReference>
<dbReference type="Proteomes" id="UP000253318">
    <property type="component" value="Unassembled WGS sequence"/>
</dbReference>
<dbReference type="InterPro" id="IPR001034">
    <property type="entry name" value="DeoR_HTH"/>
</dbReference>
<dbReference type="GO" id="GO:0003677">
    <property type="term" value="F:DNA binding"/>
    <property type="evidence" value="ECO:0007669"/>
    <property type="project" value="UniProtKB-KW"/>
</dbReference>
<evidence type="ECO:0000256" key="3">
    <source>
        <dbReference type="ARBA" id="ARBA00023163"/>
    </source>
</evidence>
<comment type="caution">
    <text evidence="5">The sequence shown here is derived from an EMBL/GenBank/DDBJ whole genome shotgun (WGS) entry which is preliminary data.</text>
</comment>
<dbReference type="Pfam" id="PF08220">
    <property type="entry name" value="HTH_DeoR"/>
    <property type="match status" value="1"/>
</dbReference>
<evidence type="ECO:0000256" key="2">
    <source>
        <dbReference type="ARBA" id="ARBA00023125"/>
    </source>
</evidence>
<dbReference type="InterPro" id="IPR036390">
    <property type="entry name" value="WH_DNA-bd_sf"/>
</dbReference>
<dbReference type="AlphaFoldDB" id="A0A368SXY3"/>
<dbReference type="InterPro" id="IPR050313">
    <property type="entry name" value="Carb_Metab_HTH_regulators"/>
</dbReference>
<proteinExistence type="predicted"/>
<dbReference type="InterPro" id="IPR018356">
    <property type="entry name" value="Tscrpt_reg_HTH_DeoR_CS"/>
</dbReference>
<dbReference type="OrthoDB" id="7688673at2"/>
<dbReference type="Gene3D" id="3.40.50.1360">
    <property type="match status" value="1"/>
</dbReference>
<dbReference type="SUPFAM" id="SSF46785">
    <property type="entry name" value="Winged helix' DNA-binding domain"/>
    <property type="match status" value="1"/>
</dbReference>